<evidence type="ECO:0000256" key="1">
    <source>
        <dbReference type="ARBA" id="ARBA00022448"/>
    </source>
</evidence>
<comment type="similarity">
    <text evidence="5">Belongs to the truncated hemoglobin family. Group II subfamily.</text>
</comment>
<evidence type="ECO:0000256" key="2">
    <source>
        <dbReference type="ARBA" id="ARBA00022617"/>
    </source>
</evidence>
<dbReference type="PANTHER" id="PTHR47366">
    <property type="entry name" value="TWO-ON-TWO HEMOGLOBIN-3"/>
    <property type="match status" value="1"/>
</dbReference>
<organism evidence="6 7">
    <name type="scientific">Thalassolituus pacificus</name>
    <dbReference type="NCBI Taxonomy" id="2975440"/>
    <lineage>
        <taxon>Bacteria</taxon>
        <taxon>Pseudomonadati</taxon>
        <taxon>Pseudomonadota</taxon>
        <taxon>Gammaproteobacteria</taxon>
        <taxon>Oceanospirillales</taxon>
        <taxon>Oceanospirillaceae</taxon>
        <taxon>Thalassolituus</taxon>
    </lineage>
</organism>
<proteinExistence type="inferred from homology"/>
<sequence length="138" mass="15403">MDDSIQEQRPYGQGDASFQAAGGYDGIKALVDDFYAAMDTLPEAAHIRAMHSPELSTAADKLTRFLCGWLGGPRLFSEKYGPIAIPKFHQTFPIGPAERDAWLLCMKVAADKQPFADDFKTYLLEQLYVPAERSRSRD</sequence>
<dbReference type="GO" id="GO:0046872">
    <property type="term" value="F:metal ion binding"/>
    <property type="evidence" value="ECO:0007669"/>
    <property type="project" value="UniProtKB-KW"/>
</dbReference>
<evidence type="ECO:0000256" key="3">
    <source>
        <dbReference type="ARBA" id="ARBA00022723"/>
    </source>
</evidence>
<reference evidence="6" key="2">
    <citation type="submission" date="2022-08" db="EMBL/GenBank/DDBJ databases">
        <authorList>
            <person name="Dong C."/>
        </authorList>
    </citation>
    <scope>NUCLEOTIDE SEQUENCE</scope>
    <source>
        <strain evidence="6">59MF3M-4</strain>
    </source>
</reference>
<dbReference type="Gene3D" id="1.10.490.10">
    <property type="entry name" value="Globins"/>
    <property type="match status" value="1"/>
</dbReference>
<keyword evidence="1" id="KW-0813">Transport</keyword>
<evidence type="ECO:0000256" key="5">
    <source>
        <dbReference type="ARBA" id="ARBA00034496"/>
    </source>
</evidence>
<evidence type="ECO:0000313" key="6">
    <source>
        <dbReference type="EMBL" id="MCT7360924.1"/>
    </source>
</evidence>
<dbReference type="RefSeq" id="WP_260977758.1">
    <property type="nucleotide sequence ID" value="NZ_JAOANI010000029.1"/>
</dbReference>
<dbReference type="InterPro" id="IPR012292">
    <property type="entry name" value="Globin/Proto"/>
</dbReference>
<keyword evidence="2" id="KW-0349">Heme</keyword>
<dbReference type="Proteomes" id="UP001147830">
    <property type="component" value="Unassembled WGS sequence"/>
</dbReference>
<keyword evidence="4" id="KW-0408">Iron</keyword>
<dbReference type="GO" id="GO:0020037">
    <property type="term" value="F:heme binding"/>
    <property type="evidence" value="ECO:0007669"/>
    <property type="project" value="InterPro"/>
</dbReference>
<dbReference type="EMBL" id="JAOANI010000029">
    <property type="protein sequence ID" value="MCT7360924.1"/>
    <property type="molecule type" value="Genomic_DNA"/>
</dbReference>
<dbReference type="Pfam" id="PF01152">
    <property type="entry name" value="Bac_globin"/>
    <property type="match status" value="1"/>
</dbReference>
<dbReference type="CDD" id="cd14773">
    <property type="entry name" value="TrHb2_PhHbO-like_O"/>
    <property type="match status" value="1"/>
</dbReference>
<dbReference type="InterPro" id="IPR044203">
    <property type="entry name" value="GlbO/GLB3-like"/>
</dbReference>
<protein>
    <submittedName>
        <fullName evidence="6">Group II truncated hemoglobin</fullName>
    </submittedName>
</protein>
<dbReference type="GO" id="GO:0005344">
    <property type="term" value="F:oxygen carrier activity"/>
    <property type="evidence" value="ECO:0007669"/>
    <property type="project" value="InterPro"/>
</dbReference>
<dbReference type="GO" id="GO:0019825">
    <property type="term" value="F:oxygen binding"/>
    <property type="evidence" value="ECO:0007669"/>
    <property type="project" value="InterPro"/>
</dbReference>
<reference evidence="6" key="1">
    <citation type="journal article" date="2022" name="Front. Microbiol.">
        <title>Genome-based taxonomic rearrangement of Oceanobacter-related bacteria including the description of Thalassolituus hydrocarbonoclasticus sp. nov. and Thalassolituus pacificus sp. nov. and emended description of the genus Thalassolituus.</title>
        <authorList>
            <person name="Dong C."/>
            <person name="Wei L."/>
            <person name="Wang J."/>
            <person name="Lai Q."/>
            <person name="Huang Z."/>
            <person name="Shao Z."/>
        </authorList>
    </citation>
    <scope>NUCLEOTIDE SEQUENCE</scope>
    <source>
        <strain evidence="6">59MF3M-4</strain>
    </source>
</reference>
<dbReference type="InterPro" id="IPR001486">
    <property type="entry name" value="Hemoglobin_trunc"/>
</dbReference>
<evidence type="ECO:0000313" key="7">
    <source>
        <dbReference type="Proteomes" id="UP001147830"/>
    </source>
</evidence>
<dbReference type="AlphaFoldDB" id="A0A9X2WI59"/>
<keyword evidence="3" id="KW-0479">Metal-binding</keyword>
<evidence type="ECO:0000256" key="4">
    <source>
        <dbReference type="ARBA" id="ARBA00023004"/>
    </source>
</evidence>
<dbReference type="InterPro" id="IPR009050">
    <property type="entry name" value="Globin-like_sf"/>
</dbReference>
<dbReference type="PANTHER" id="PTHR47366:SF1">
    <property type="entry name" value="TWO-ON-TWO HEMOGLOBIN-3"/>
    <property type="match status" value="1"/>
</dbReference>
<dbReference type="SUPFAM" id="SSF46458">
    <property type="entry name" value="Globin-like"/>
    <property type="match status" value="1"/>
</dbReference>
<comment type="caution">
    <text evidence="6">The sequence shown here is derived from an EMBL/GenBank/DDBJ whole genome shotgun (WGS) entry which is preliminary data.</text>
</comment>
<accession>A0A9X2WI59</accession>
<gene>
    <name evidence="6" type="ORF">NYR02_18020</name>
</gene>
<name>A0A9X2WI59_9GAMM</name>
<keyword evidence="7" id="KW-1185">Reference proteome</keyword>